<name>A0ABV4WPG2_9CYAN</name>
<evidence type="ECO:0000313" key="8">
    <source>
        <dbReference type="Proteomes" id="UP001576780"/>
    </source>
</evidence>
<dbReference type="InterPro" id="IPR036509">
    <property type="entry name" value="Met_Sox_Rdtase_MsrA_sf"/>
</dbReference>
<feature type="active site" evidence="5">
    <location>
        <position position="10"/>
    </location>
</feature>
<keyword evidence="8" id="KW-1185">Reference proteome</keyword>
<feature type="domain" description="Peptide methionine sulphoxide reductase MsrA" evidence="6">
    <location>
        <begin position="3"/>
        <end position="152"/>
    </location>
</feature>
<dbReference type="EMBL" id="JBHFNT010000192">
    <property type="protein sequence ID" value="MFB2836974.1"/>
    <property type="molecule type" value="Genomic_DNA"/>
</dbReference>
<proteinExistence type="inferred from homology"/>
<dbReference type="RefSeq" id="WP_413279333.1">
    <property type="nucleotide sequence ID" value="NZ_JBHFNT010000192.1"/>
</dbReference>
<comment type="caution">
    <text evidence="7">The sequence shown here is derived from an EMBL/GenBank/DDBJ whole genome shotgun (WGS) entry which is preliminary data.</text>
</comment>
<dbReference type="NCBIfam" id="TIGR00401">
    <property type="entry name" value="msrA"/>
    <property type="match status" value="1"/>
</dbReference>
<gene>
    <name evidence="5 7" type="primary">msrA</name>
    <name evidence="7" type="ORF">ACE1CA_20815</name>
</gene>
<evidence type="ECO:0000256" key="4">
    <source>
        <dbReference type="ARBA" id="ARBA00048782"/>
    </source>
</evidence>
<reference evidence="7 8" key="1">
    <citation type="submission" date="2024-09" db="EMBL/GenBank/DDBJ databases">
        <title>Floridaenema gen nov. (Aerosakkonemataceae, Aerosakkonematales ord. nov., Cyanobacteria) from benthic tropical and subtropical fresh waters, with the description of four new species.</title>
        <authorList>
            <person name="Moretto J.A."/>
            <person name="Berthold D.E."/>
            <person name="Lefler F.W."/>
            <person name="Huang I.-S."/>
            <person name="Laughinghouse H. IV."/>
        </authorList>
    </citation>
    <scope>NUCLEOTIDE SEQUENCE [LARGE SCALE GENOMIC DNA]</scope>
    <source>
        <strain evidence="7 8">BLCC-F167</strain>
    </source>
</reference>
<evidence type="ECO:0000259" key="6">
    <source>
        <dbReference type="Pfam" id="PF01625"/>
    </source>
</evidence>
<evidence type="ECO:0000256" key="3">
    <source>
        <dbReference type="ARBA" id="ARBA00047806"/>
    </source>
</evidence>
<dbReference type="Proteomes" id="UP001576780">
    <property type="component" value="Unassembled WGS sequence"/>
</dbReference>
<accession>A0ABV4WPG2</accession>
<comment type="catalytic activity">
    <reaction evidence="3 5">
        <text>L-methionyl-[protein] + [thioredoxin]-disulfide + H2O = L-methionyl-(S)-S-oxide-[protein] + [thioredoxin]-dithiol</text>
        <dbReference type="Rhea" id="RHEA:14217"/>
        <dbReference type="Rhea" id="RHEA-COMP:10698"/>
        <dbReference type="Rhea" id="RHEA-COMP:10700"/>
        <dbReference type="Rhea" id="RHEA-COMP:12313"/>
        <dbReference type="Rhea" id="RHEA-COMP:12315"/>
        <dbReference type="ChEBI" id="CHEBI:15377"/>
        <dbReference type="ChEBI" id="CHEBI:16044"/>
        <dbReference type="ChEBI" id="CHEBI:29950"/>
        <dbReference type="ChEBI" id="CHEBI:44120"/>
        <dbReference type="ChEBI" id="CHEBI:50058"/>
        <dbReference type="EC" id="1.8.4.11"/>
    </reaction>
</comment>
<dbReference type="PANTHER" id="PTHR43774">
    <property type="entry name" value="PEPTIDE METHIONINE SULFOXIDE REDUCTASE"/>
    <property type="match status" value="1"/>
</dbReference>
<dbReference type="SUPFAM" id="SSF55068">
    <property type="entry name" value="Peptide methionine sulfoxide reductase"/>
    <property type="match status" value="1"/>
</dbReference>
<dbReference type="EC" id="1.8.4.11" evidence="5"/>
<dbReference type="PANTHER" id="PTHR43774:SF1">
    <property type="entry name" value="PEPTIDE METHIONINE SULFOXIDE REDUCTASE MSRA 2"/>
    <property type="match status" value="1"/>
</dbReference>
<dbReference type="GO" id="GO:0008113">
    <property type="term" value="F:peptide-methionine (S)-S-oxide reductase activity"/>
    <property type="evidence" value="ECO:0007669"/>
    <property type="project" value="UniProtKB-EC"/>
</dbReference>
<dbReference type="Gene3D" id="3.30.1060.10">
    <property type="entry name" value="Peptide methionine sulphoxide reductase MsrA"/>
    <property type="match status" value="1"/>
</dbReference>
<dbReference type="HAMAP" id="MF_01401">
    <property type="entry name" value="MsrA"/>
    <property type="match status" value="1"/>
</dbReference>
<protein>
    <recommendedName>
        <fullName evidence="5">Peptide methionine sulfoxide reductase MsrA</fullName>
        <shortName evidence="5">Protein-methionine-S-oxide reductase</shortName>
        <ecNumber evidence="5">1.8.4.11</ecNumber>
    </recommendedName>
    <alternativeName>
        <fullName evidence="5">Peptide-methionine (S)-S-oxide reductase</fullName>
        <shortName evidence="5">Peptide Met(O) reductase</shortName>
    </alternativeName>
</protein>
<dbReference type="InterPro" id="IPR002569">
    <property type="entry name" value="Met_Sox_Rdtase_MsrA_dom"/>
</dbReference>
<evidence type="ECO:0000256" key="1">
    <source>
        <dbReference type="ARBA" id="ARBA00005591"/>
    </source>
</evidence>
<comment type="similarity">
    <text evidence="1 5">Belongs to the MsrA Met sulfoxide reductase family.</text>
</comment>
<evidence type="ECO:0000256" key="5">
    <source>
        <dbReference type="HAMAP-Rule" id="MF_01401"/>
    </source>
</evidence>
<dbReference type="Pfam" id="PF01625">
    <property type="entry name" value="PMSR"/>
    <property type="match status" value="1"/>
</dbReference>
<evidence type="ECO:0000313" key="7">
    <source>
        <dbReference type="EMBL" id="MFB2836974.1"/>
    </source>
</evidence>
<organism evidence="7 8">
    <name type="scientific">Floridaenema evergladense BLCC-F167</name>
    <dbReference type="NCBI Taxonomy" id="3153639"/>
    <lineage>
        <taxon>Bacteria</taxon>
        <taxon>Bacillati</taxon>
        <taxon>Cyanobacteriota</taxon>
        <taxon>Cyanophyceae</taxon>
        <taxon>Oscillatoriophycideae</taxon>
        <taxon>Aerosakkonematales</taxon>
        <taxon>Aerosakkonemataceae</taxon>
        <taxon>Floridanema</taxon>
        <taxon>Floridanema evergladense</taxon>
    </lineage>
</organism>
<keyword evidence="2 5" id="KW-0560">Oxidoreductase</keyword>
<sequence length="159" mass="18026">MEKATFAAGCFWGVEETFRQVKGVISTAVGYTGGHFPNPCHLDVCARITGHAESVQIEYDPAQITYNELLEIFWNCHDPTQLNRQGPDRGEQYRSVIFFHSSEQETAAGASKQKLQNSGKYDKDIVTEIKPVGEFYLAAEEHQQYFAKKRQKISNYQAL</sequence>
<comment type="catalytic activity">
    <reaction evidence="4 5">
        <text>[thioredoxin]-disulfide + L-methionine + H2O = L-methionine (S)-S-oxide + [thioredoxin]-dithiol</text>
        <dbReference type="Rhea" id="RHEA:19993"/>
        <dbReference type="Rhea" id="RHEA-COMP:10698"/>
        <dbReference type="Rhea" id="RHEA-COMP:10700"/>
        <dbReference type="ChEBI" id="CHEBI:15377"/>
        <dbReference type="ChEBI" id="CHEBI:29950"/>
        <dbReference type="ChEBI" id="CHEBI:50058"/>
        <dbReference type="ChEBI" id="CHEBI:57844"/>
        <dbReference type="ChEBI" id="CHEBI:58772"/>
        <dbReference type="EC" id="1.8.4.11"/>
    </reaction>
</comment>
<comment type="function">
    <text evidence="5">Has an important function as a repair enzyme for proteins that have been inactivated by oxidation. Catalyzes the reversible oxidation-reduction of methionine sulfoxide in proteins to methionine.</text>
</comment>
<evidence type="ECO:0000256" key="2">
    <source>
        <dbReference type="ARBA" id="ARBA00023002"/>
    </source>
</evidence>